<dbReference type="EMBL" id="CP010519">
    <property type="protein sequence ID" value="AJE87133.1"/>
    <property type="molecule type" value="Genomic_DNA"/>
</dbReference>
<sequence>MSELRFTCVGVRAEPYAAGPTLVFRVRITAPPGERVHALALRCQIRIEPARRRYEDAEAEGLGDLFGVRSRWGSTMHPVQFAQASVVVPGFTGEGEVDLPVPCTYDMDIAATRYLDALTQGEVPFLLLFSGTAFHGAGGFEVHPVPWDKEAVCRMPVAVWREMVEQHFPGCGWLRLPRSAMDELLAYRSRHALPSWEATVRALLESADRGGQAPATGGPLPAALATLTEEAGA</sequence>
<dbReference type="Pfam" id="PF19562">
    <property type="entry name" value="DUF6084"/>
    <property type="match status" value="1"/>
</dbReference>
<protein>
    <submittedName>
        <fullName evidence="1">Uncharacterized protein</fullName>
    </submittedName>
</protein>
<name>A0A0B5EWC7_STRA4</name>
<reference evidence="1 2" key="1">
    <citation type="submission" date="2015-01" db="EMBL/GenBank/DDBJ databases">
        <title>Enhanced salinomycin production by adjusting the supply of polyketide extender units in Streptomyce albus DSM 41398.</title>
        <authorList>
            <person name="Lu C."/>
        </authorList>
    </citation>
    <scope>NUCLEOTIDE SEQUENCE [LARGE SCALE GENOMIC DNA]</scope>
    <source>
        <strain evidence="2">ATCC 21838 / DSM 41398 / FERM P-419 / JCM 4703 / NBRC 107858</strain>
    </source>
</reference>
<evidence type="ECO:0000313" key="1">
    <source>
        <dbReference type="EMBL" id="AJE87133.1"/>
    </source>
</evidence>
<dbReference type="Proteomes" id="UP000031523">
    <property type="component" value="Chromosome"/>
</dbReference>
<dbReference type="KEGG" id="sals:SLNWT_6757"/>
<accession>A0A0B5EWC7</accession>
<keyword evidence="2" id="KW-1185">Reference proteome</keyword>
<dbReference type="InterPro" id="IPR045730">
    <property type="entry name" value="DUF6084"/>
</dbReference>
<dbReference type="AlphaFoldDB" id="A0A0B5EWC7"/>
<evidence type="ECO:0000313" key="2">
    <source>
        <dbReference type="Proteomes" id="UP000031523"/>
    </source>
</evidence>
<gene>
    <name evidence="1" type="ORF">SLNWT_6757</name>
</gene>
<organism evidence="1 2">
    <name type="scientific">Streptomyces albus (strain ATCC 21838 / DSM 41398 / FERM P-419 / JCM 4703 / NBRC 107858)</name>
    <dbReference type="NCBI Taxonomy" id="1081613"/>
    <lineage>
        <taxon>Bacteria</taxon>
        <taxon>Bacillati</taxon>
        <taxon>Actinomycetota</taxon>
        <taxon>Actinomycetes</taxon>
        <taxon>Kitasatosporales</taxon>
        <taxon>Streptomycetaceae</taxon>
        <taxon>Streptomyces</taxon>
    </lineage>
</organism>
<proteinExistence type="predicted"/>